<evidence type="ECO:0000256" key="2">
    <source>
        <dbReference type="SAM" id="Coils"/>
    </source>
</evidence>
<dbReference type="InterPro" id="IPR049270">
    <property type="entry name" value="CFAP58_CC"/>
</dbReference>
<dbReference type="AlphaFoldDB" id="A0A024GQC0"/>
<dbReference type="STRING" id="65357.A0A024GQC0"/>
<dbReference type="PANTHER" id="PTHR32083:SF34">
    <property type="entry name" value="COILED-COIL DOMAIN-CONTAINING PROTEIN 146"/>
    <property type="match status" value="1"/>
</dbReference>
<dbReference type="GO" id="GO:0005856">
    <property type="term" value="C:cytoskeleton"/>
    <property type="evidence" value="ECO:0007669"/>
    <property type="project" value="TreeGrafter"/>
</dbReference>
<proteinExistence type="predicted"/>
<comment type="caution">
    <text evidence="4">The sequence shown here is derived from an EMBL/GenBank/DDBJ whole genome shotgun (WGS) entry which is preliminary data.</text>
</comment>
<keyword evidence="1 2" id="KW-0175">Coiled coil</keyword>
<dbReference type="InParanoid" id="A0A024GQC0"/>
<dbReference type="Proteomes" id="UP000053237">
    <property type="component" value="Unassembled WGS sequence"/>
</dbReference>
<evidence type="ECO:0000256" key="1">
    <source>
        <dbReference type="ARBA" id="ARBA00023054"/>
    </source>
</evidence>
<evidence type="ECO:0000313" key="5">
    <source>
        <dbReference type="Proteomes" id="UP000053237"/>
    </source>
</evidence>
<evidence type="ECO:0000313" key="4">
    <source>
        <dbReference type="EMBL" id="CCI48558.1"/>
    </source>
</evidence>
<reference evidence="4 5" key="1">
    <citation type="submission" date="2012-05" db="EMBL/GenBank/DDBJ databases">
        <title>Recombination and specialization in a pathogen metapopulation.</title>
        <authorList>
            <person name="Gardiner A."/>
            <person name="Kemen E."/>
            <person name="Schultz-Larsen T."/>
            <person name="MacLean D."/>
            <person name="Van Oosterhout C."/>
            <person name="Jones J.D.G."/>
        </authorList>
    </citation>
    <scope>NUCLEOTIDE SEQUENCE [LARGE SCALE GENOMIC DNA]</scope>
    <source>
        <strain evidence="4 5">Ac Nc2</strain>
    </source>
</reference>
<protein>
    <recommendedName>
        <fullName evidence="3">Cilia- and flagella-associated protein 58 central coiled coil domain-containing protein</fullName>
    </recommendedName>
</protein>
<dbReference type="PANTHER" id="PTHR32083">
    <property type="entry name" value="CILIA AND FLAGELLA-ASSOCIATED PROTEIN 58-RELATED"/>
    <property type="match status" value="1"/>
</dbReference>
<feature type="coiled-coil region" evidence="2">
    <location>
        <begin position="511"/>
        <end position="538"/>
    </location>
</feature>
<evidence type="ECO:0000259" key="3">
    <source>
        <dbReference type="Pfam" id="PF21771"/>
    </source>
</evidence>
<feature type="domain" description="Cilia- and flagella-associated protein 58 central coiled coil" evidence="3">
    <location>
        <begin position="387"/>
        <end position="674"/>
    </location>
</feature>
<accession>A0A024GQC0</accession>
<dbReference type="Pfam" id="PF21771">
    <property type="entry name" value="CFAP58_CC"/>
    <property type="match status" value="1"/>
</dbReference>
<feature type="coiled-coil region" evidence="2">
    <location>
        <begin position="627"/>
        <end position="749"/>
    </location>
</feature>
<gene>
    <name evidence="4" type="ORF">BN9_097080</name>
</gene>
<name>A0A024GQC0_9STRA</name>
<keyword evidence="5" id="KW-1185">Reference proteome</keyword>
<organism evidence="4 5">
    <name type="scientific">Albugo candida</name>
    <dbReference type="NCBI Taxonomy" id="65357"/>
    <lineage>
        <taxon>Eukaryota</taxon>
        <taxon>Sar</taxon>
        <taxon>Stramenopiles</taxon>
        <taxon>Oomycota</taxon>
        <taxon>Peronosporomycetes</taxon>
        <taxon>Albuginales</taxon>
        <taxon>Albuginaceae</taxon>
        <taxon>Albugo</taxon>
    </lineage>
</organism>
<dbReference type="OrthoDB" id="10262929at2759"/>
<dbReference type="EMBL" id="CAIX01000234">
    <property type="protein sequence ID" value="CCI48558.1"/>
    <property type="molecule type" value="Genomic_DNA"/>
</dbReference>
<sequence>MDKYKEGDASSDAQAVLASQHAAIQLLEQYYQAEMISCQDFDYYKDVYVNVNENVLTTYKSEKQLEKQLKELGTDLLREKIRAEKQSIRKAEQVASCTALEHAQEKALRDLADSVDRDAVLTFELSELGRELIEIRMEKETIELAHIKALEPERIDLDHQTCRLRVEMERFDGEIAKESDWKTELISKLHHFQSENTILEKSIQELASELYIVSQEPERMTKQGDIVQNAVSGLTVEIANLQQQFDRMSESFDAQSVKAKDTTQCLKDLYQKLEMHRETSEQRQRDLDHVSIHLREEQNAYVHQLGEKARLELAMKQVVMEDRHERDRLSKLQKLFDNVKRELKKQIGQLDAQKALLPNLKSQIVDATHQLNSLCGENARNETKQLEMKRECDMLARRMVEQESGGNRYQIELETLNMAIAQLEADGVIWSREETKQRKLLALLLEQHTMKSREVSMAIDAQKAVERQLHMRELLIFDMAKQWNEKHAQMKSFSALYDLLKHERNKYVNLIQASSQAIAEMREKIKILQNEVHVLRNESLTKDTALMKERLTHTNAKSARDGLRLESDKCQELYRHKQETIEQQMIEIEKLNSILCSAEKELIRLKKSFDIAVEGRNRVHAEWRHWKDELERLYAEECTQKKELRENDIQLTELEKKYRQLRLEMQNIERQNVIFRLKLPQISQLIFRISELQKELEEENQTTAFLCRDLETPTNSERWRALKGFVPTEEALQSKLIHMEERLSRKKEQLLEKDLVLDEVTKLSDALRIEACERRGETLQVAKQVNTFQSKLKDTTRRMMALVSELSMYQATAMKLHQEKKASLEELEMCQRNVTNGNPPTLDAMQQLVRLQQQKWNEQQMREIKAQQKTAALHSENSSTPIHSTAETRPTAYVPDHFPIPKPYGALAPFKPTNLGSTMRHIRPPQRRDIEI</sequence>